<dbReference type="GO" id="GO:0051539">
    <property type="term" value="F:4 iron, 4 sulfur cluster binding"/>
    <property type="evidence" value="ECO:0007669"/>
    <property type="project" value="UniProtKB-KW"/>
</dbReference>
<keyword evidence="7" id="KW-0574">Periplasm</keyword>
<dbReference type="Gene3D" id="3.40.50.740">
    <property type="match status" value="1"/>
</dbReference>
<evidence type="ECO:0000256" key="10">
    <source>
        <dbReference type="ARBA" id="ARBA00023004"/>
    </source>
</evidence>
<dbReference type="PANTHER" id="PTHR43598:SF1">
    <property type="entry name" value="FORMATE DEHYDROGENASE-O MAJOR SUBUNIT"/>
    <property type="match status" value="1"/>
</dbReference>
<comment type="subcellular location">
    <subcellularLocation>
        <location evidence="2">Periplasm</location>
    </subcellularLocation>
</comment>
<protein>
    <submittedName>
        <fullName evidence="14">Formate dehydrogenase-N subunit alpha</fullName>
    </submittedName>
</protein>
<evidence type="ECO:0000256" key="2">
    <source>
        <dbReference type="ARBA" id="ARBA00004418"/>
    </source>
</evidence>
<dbReference type="SUPFAM" id="SSF50692">
    <property type="entry name" value="ADC-like"/>
    <property type="match status" value="1"/>
</dbReference>
<dbReference type="GO" id="GO:0009061">
    <property type="term" value="P:anaerobic respiration"/>
    <property type="evidence" value="ECO:0007669"/>
    <property type="project" value="TreeGrafter"/>
</dbReference>
<dbReference type="FunFam" id="2.40.40.20:FF:000017">
    <property type="entry name" value="Formate dehydrogenase, alpha subunit"/>
    <property type="match status" value="1"/>
</dbReference>
<dbReference type="CDD" id="cd02792">
    <property type="entry name" value="MopB_CT_Formate-Dh-Na-like"/>
    <property type="match status" value="1"/>
</dbReference>
<comment type="similarity">
    <text evidence="3">Belongs to the prokaryotic molybdopterin-containing oxidoreductase family.</text>
</comment>
<name>A0A246JG60_9BURK</name>
<gene>
    <name evidence="14" type="primary">fdnG</name>
    <name evidence="14" type="ORF">CDN99_09485</name>
</gene>
<keyword evidence="4" id="KW-0004">4Fe-4S</keyword>
<evidence type="ECO:0000259" key="13">
    <source>
        <dbReference type="Pfam" id="PF01568"/>
    </source>
</evidence>
<dbReference type="FunFam" id="3.40.228.10:FF:000009">
    <property type="entry name" value="Formate dehydrogenase, alpha subunit, selenocysteine-containing"/>
    <property type="match status" value="1"/>
</dbReference>
<comment type="cofactor">
    <cofactor evidence="1">
        <name>[4Fe-4S] cluster</name>
        <dbReference type="ChEBI" id="CHEBI:49883"/>
    </cofactor>
</comment>
<reference evidence="14 15" key="1">
    <citation type="journal article" date="2008" name="Int. J. Syst. Evol. Microbiol.">
        <title>Description of Roseateles aquatilis sp. nov. and Roseateles terrae sp. nov., in the class Betaproteobacteria, and emended description of the genus Roseateles.</title>
        <authorList>
            <person name="Gomila M."/>
            <person name="Bowien B."/>
            <person name="Falsen E."/>
            <person name="Moore E.R."/>
            <person name="Lalucat J."/>
        </authorList>
    </citation>
    <scope>NUCLEOTIDE SEQUENCE [LARGE SCALE GENOMIC DNA]</scope>
    <source>
        <strain evidence="14 15">CCUG 48205</strain>
    </source>
</reference>
<dbReference type="InterPro" id="IPR009010">
    <property type="entry name" value="Asp_de-COase-like_dom_sf"/>
</dbReference>
<dbReference type="PROSITE" id="PS00932">
    <property type="entry name" value="MOLYBDOPTERIN_PROK_3"/>
    <property type="match status" value="1"/>
</dbReference>
<dbReference type="GO" id="GO:0008863">
    <property type="term" value="F:formate dehydrogenase (NAD+) activity"/>
    <property type="evidence" value="ECO:0007669"/>
    <property type="project" value="InterPro"/>
</dbReference>
<dbReference type="GO" id="GO:0009055">
    <property type="term" value="F:electron transfer activity"/>
    <property type="evidence" value="ECO:0007669"/>
    <property type="project" value="InterPro"/>
</dbReference>
<evidence type="ECO:0000256" key="6">
    <source>
        <dbReference type="ARBA" id="ARBA00022729"/>
    </source>
</evidence>
<evidence type="ECO:0000256" key="8">
    <source>
        <dbReference type="ARBA" id="ARBA00022933"/>
    </source>
</evidence>
<dbReference type="GO" id="GO:0043546">
    <property type="term" value="F:molybdopterin cofactor binding"/>
    <property type="evidence" value="ECO:0007669"/>
    <property type="project" value="InterPro"/>
</dbReference>
<dbReference type="FunFam" id="3.40.50.740:FF:000007">
    <property type="entry name" value="Formate dehydrogenase, alpha subunit, selenocysteine-containing"/>
    <property type="match status" value="1"/>
</dbReference>
<dbReference type="InterPro" id="IPR006657">
    <property type="entry name" value="MoPterin_dinucl-bd_dom"/>
</dbReference>
<evidence type="ECO:0000313" key="15">
    <source>
        <dbReference type="Proteomes" id="UP000197468"/>
    </source>
</evidence>
<dbReference type="GO" id="GO:0030151">
    <property type="term" value="F:molybdenum ion binding"/>
    <property type="evidence" value="ECO:0007669"/>
    <property type="project" value="TreeGrafter"/>
</dbReference>
<evidence type="ECO:0000256" key="3">
    <source>
        <dbReference type="ARBA" id="ARBA00010312"/>
    </source>
</evidence>
<keyword evidence="6" id="KW-0732">Signal</keyword>
<comment type="caution">
    <text evidence="14">The sequence shown here is derived from an EMBL/GenBank/DDBJ whole genome shotgun (WGS) entry which is preliminary data.</text>
</comment>
<feature type="domain" description="Molybdopterin dinucleotide-binding" evidence="13">
    <location>
        <begin position="688"/>
        <end position="804"/>
    </location>
</feature>
<sequence>MTNHWVDIKNADLVLIMGGNAAEAHPCGFKWVIEAKHHNKARLIVVDPRFTRSAAMSDYYAPIRAGSDIAFLGGVINYLLSNDKIQHEYVRHYTNAPFIVGEGYKFDDGIFSGYDETKRAYSNASWAYEMDEKGFAKVDMTMQHPRCVLQVMKQHYARYTPEMVSQITGTPKDKFVEVCRQIAETSAPGKVMTVMYALGWTQHSQGSQIIRTGALMQLLLGNIGLPGGGMNALRGHSNIQGLTDLGLLSTSLTGYMSLAKDSEQDLPTYYKSRATQPLRPNQMSFWQNYPKFFVSQQKAWWGKAATKDNDWAFHYLPKWDKGYDVLQAFELMHQGKVNGYICQGFNPVGSFPNKQKIVESLSKLKFLAIIDPLNTETAEFWKNFGEHNDVKSEDIQTVVFRFPSTCFAEEDGSLTNSGRWLQWHWKGAEPPGEAKGDAEIIAEIFLRMRAMYQKDGGAYPDPIVNLTWPYKIQNSPSAEELAMEFNGKALSDVTDPKDPTKVLAKAGEQLSGFGLLRDDGSTSSGCWIYAGAWTQAGNQMARRDNSDPWGIGQTLNWAWAWPANRRVLYNAASCDPTGKPWNARRRLISWSGDKWGGSDVPDIRPDANPNDEDAVRPFIMTGEGVARLFAPSGMVDGPLPEHYEPFESPLDNNPLHPTNPKAKNNPAGRVFKGDFAQFGKPDKFPYVATSYRLTEHFHYWTKNVRTSAIIQPQQFVEIGEELAKEKGIANGDQVKVSSNRGFIKAVAVVTKRVASLDVGGKRVHTVGLPNHWGFVGVAKPGYLVNTLTPFVGDANTQTPEFKSFTVNIEKA</sequence>
<keyword evidence="10" id="KW-0408">Iron</keyword>
<keyword evidence="15" id="KW-1185">Reference proteome</keyword>
<keyword evidence="11" id="KW-0411">Iron-sulfur</keyword>
<evidence type="ECO:0000256" key="9">
    <source>
        <dbReference type="ARBA" id="ARBA00023002"/>
    </source>
</evidence>
<dbReference type="InterPro" id="IPR006443">
    <property type="entry name" value="Formate-DH-alph_fdnG"/>
</dbReference>
<organism evidence="14 15">
    <name type="scientific">Roseateles aquatilis</name>
    <dbReference type="NCBI Taxonomy" id="431061"/>
    <lineage>
        <taxon>Bacteria</taxon>
        <taxon>Pseudomonadati</taxon>
        <taxon>Pseudomonadota</taxon>
        <taxon>Betaproteobacteria</taxon>
        <taxon>Burkholderiales</taxon>
        <taxon>Sphaerotilaceae</taxon>
        <taxon>Roseateles</taxon>
    </lineage>
</organism>
<evidence type="ECO:0000256" key="4">
    <source>
        <dbReference type="ARBA" id="ARBA00022485"/>
    </source>
</evidence>
<dbReference type="Proteomes" id="UP000197468">
    <property type="component" value="Unassembled WGS sequence"/>
</dbReference>
<dbReference type="InterPro" id="IPR006656">
    <property type="entry name" value="Mopterin_OxRdtase"/>
</dbReference>
<evidence type="ECO:0000256" key="1">
    <source>
        <dbReference type="ARBA" id="ARBA00001966"/>
    </source>
</evidence>
<keyword evidence="5" id="KW-0479">Metal-binding</keyword>
<dbReference type="AlphaFoldDB" id="A0A246JG60"/>
<dbReference type="EMBL" id="NIOF01000003">
    <property type="protein sequence ID" value="OWQ91615.1"/>
    <property type="molecule type" value="Genomic_DNA"/>
</dbReference>
<dbReference type="NCBIfam" id="TIGR01553">
    <property type="entry name" value="formate-DH-alph"/>
    <property type="match status" value="1"/>
</dbReference>
<proteinExistence type="inferred from homology"/>
<dbReference type="SUPFAM" id="SSF53706">
    <property type="entry name" value="Formate dehydrogenase/DMSO reductase, domains 1-3"/>
    <property type="match status" value="1"/>
</dbReference>
<dbReference type="Pfam" id="PF01568">
    <property type="entry name" value="Molydop_binding"/>
    <property type="match status" value="1"/>
</dbReference>
<dbReference type="Gene3D" id="3.40.228.10">
    <property type="entry name" value="Dimethylsulfoxide Reductase, domain 2"/>
    <property type="match status" value="2"/>
</dbReference>
<dbReference type="GO" id="GO:0047111">
    <property type="term" value="F:formate dehydrogenase (cytochrome-c-553) activity"/>
    <property type="evidence" value="ECO:0007669"/>
    <property type="project" value="InterPro"/>
</dbReference>
<evidence type="ECO:0000259" key="12">
    <source>
        <dbReference type="Pfam" id="PF00384"/>
    </source>
</evidence>
<keyword evidence="8" id="KW-0712">Selenocysteine</keyword>
<evidence type="ECO:0000256" key="5">
    <source>
        <dbReference type="ARBA" id="ARBA00022723"/>
    </source>
</evidence>
<dbReference type="PANTHER" id="PTHR43598">
    <property type="entry name" value="TUNGSTEN-CONTAINING FORMYLMETHANOFURAN DEHYDROGENASE 2 SUBUNIT B"/>
    <property type="match status" value="1"/>
</dbReference>
<evidence type="ECO:0000256" key="7">
    <source>
        <dbReference type="ARBA" id="ARBA00022764"/>
    </source>
</evidence>
<dbReference type="Gene3D" id="2.40.40.20">
    <property type="match status" value="1"/>
</dbReference>
<feature type="domain" description="Molybdopterin oxidoreductase" evidence="12">
    <location>
        <begin position="2"/>
        <end position="380"/>
    </location>
</feature>
<evidence type="ECO:0000256" key="11">
    <source>
        <dbReference type="ARBA" id="ARBA00023014"/>
    </source>
</evidence>
<evidence type="ECO:0000313" key="14">
    <source>
        <dbReference type="EMBL" id="OWQ91615.1"/>
    </source>
</evidence>
<accession>A0A246JG60</accession>
<dbReference type="InterPro" id="IPR006655">
    <property type="entry name" value="Mopterin_OxRdtase_prok_CS"/>
</dbReference>
<dbReference type="GO" id="GO:0042597">
    <property type="term" value="C:periplasmic space"/>
    <property type="evidence" value="ECO:0007669"/>
    <property type="project" value="UniProtKB-SubCell"/>
</dbReference>
<dbReference type="Pfam" id="PF00384">
    <property type="entry name" value="Molybdopterin"/>
    <property type="match status" value="1"/>
</dbReference>
<keyword evidence="9" id="KW-0560">Oxidoreductase</keyword>